<comment type="similarity">
    <text evidence="9">Belongs to the G-protein coupled receptor 1 family.</text>
</comment>
<dbReference type="Proteomes" id="UP000261640">
    <property type="component" value="Unplaced"/>
</dbReference>
<feature type="transmembrane region" description="Helical" evidence="10">
    <location>
        <begin position="343"/>
        <end position="360"/>
    </location>
</feature>
<dbReference type="InterPro" id="IPR017452">
    <property type="entry name" value="GPCR_Rhodpsn_7TM"/>
</dbReference>
<keyword evidence="8 9" id="KW-0807">Transducer</keyword>
<feature type="transmembrane region" description="Helical" evidence="10">
    <location>
        <begin position="240"/>
        <end position="262"/>
    </location>
</feature>
<evidence type="ECO:0000256" key="4">
    <source>
        <dbReference type="ARBA" id="ARBA00022989"/>
    </source>
</evidence>
<keyword evidence="7 9" id="KW-0675">Receptor</keyword>
<evidence type="ECO:0000256" key="7">
    <source>
        <dbReference type="ARBA" id="ARBA00023170"/>
    </source>
</evidence>
<dbReference type="PROSITE" id="PS00237">
    <property type="entry name" value="G_PROTEIN_RECEP_F1_1"/>
    <property type="match status" value="1"/>
</dbReference>
<dbReference type="PRINTS" id="PR00237">
    <property type="entry name" value="GPCRRHODOPSN"/>
</dbReference>
<evidence type="ECO:0000313" key="13">
    <source>
        <dbReference type="Proteomes" id="UP000261640"/>
    </source>
</evidence>
<accession>A0A3Q3MNN1</accession>
<name>A0A3Q3MNN1_9TELE</name>
<dbReference type="CDD" id="cd14982">
    <property type="entry name" value="7tmA_purinoceptor-like"/>
    <property type="match status" value="1"/>
</dbReference>
<evidence type="ECO:0000256" key="5">
    <source>
        <dbReference type="ARBA" id="ARBA00023040"/>
    </source>
</evidence>
<dbReference type="PROSITE" id="PS50262">
    <property type="entry name" value="G_PROTEIN_RECEP_F1_2"/>
    <property type="match status" value="1"/>
</dbReference>
<dbReference type="Pfam" id="PF00001">
    <property type="entry name" value="7tm_1"/>
    <property type="match status" value="1"/>
</dbReference>
<reference evidence="12" key="1">
    <citation type="submission" date="2025-08" db="UniProtKB">
        <authorList>
            <consortium name="Ensembl"/>
        </authorList>
    </citation>
    <scope>IDENTIFICATION</scope>
</reference>
<dbReference type="SUPFAM" id="SSF81321">
    <property type="entry name" value="Family A G protein-coupled receptor-like"/>
    <property type="match status" value="1"/>
</dbReference>
<evidence type="ECO:0000313" key="12">
    <source>
        <dbReference type="Ensembl" id="ENSMAMP00000029163.1"/>
    </source>
</evidence>
<evidence type="ECO:0000259" key="11">
    <source>
        <dbReference type="PROSITE" id="PS50262"/>
    </source>
</evidence>
<keyword evidence="2" id="KW-1003">Cell membrane</keyword>
<feature type="transmembrane region" description="Helical" evidence="10">
    <location>
        <begin position="125"/>
        <end position="150"/>
    </location>
</feature>
<dbReference type="GO" id="GO:0045028">
    <property type="term" value="F:G protein-coupled purinergic nucleotide receptor activity"/>
    <property type="evidence" value="ECO:0007669"/>
    <property type="project" value="TreeGrafter"/>
</dbReference>
<dbReference type="Ensembl" id="ENSMAMT00000029914.2">
    <property type="protein sequence ID" value="ENSMAMP00000029163.1"/>
    <property type="gene ID" value="ENSMAMG00000019650.2"/>
</dbReference>
<evidence type="ECO:0000256" key="8">
    <source>
        <dbReference type="ARBA" id="ARBA00023224"/>
    </source>
</evidence>
<organism evidence="12 13">
    <name type="scientific">Mastacembelus armatus</name>
    <name type="common">zig-zag eel</name>
    <dbReference type="NCBI Taxonomy" id="205130"/>
    <lineage>
        <taxon>Eukaryota</taxon>
        <taxon>Metazoa</taxon>
        <taxon>Chordata</taxon>
        <taxon>Craniata</taxon>
        <taxon>Vertebrata</taxon>
        <taxon>Euteleostomi</taxon>
        <taxon>Actinopterygii</taxon>
        <taxon>Neopterygii</taxon>
        <taxon>Teleostei</taxon>
        <taxon>Neoteleostei</taxon>
        <taxon>Acanthomorphata</taxon>
        <taxon>Anabantaria</taxon>
        <taxon>Synbranchiformes</taxon>
        <taxon>Mastacembelidae</taxon>
        <taxon>Mastacembelus</taxon>
    </lineage>
</organism>
<reference evidence="12" key="2">
    <citation type="submission" date="2025-09" db="UniProtKB">
        <authorList>
            <consortium name="Ensembl"/>
        </authorList>
    </citation>
    <scope>IDENTIFICATION</scope>
</reference>
<dbReference type="Gene3D" id="1.20.1070.10">
    <property type="entry name" value="Rhodopsin 7-helix transmembrane proteins"/>
    <property type="match status" value="1"/>
</dbReference>
<dbReference type="GO" id="GO:0005886">
    <property type="term" value="C:plasma membrane"/>
    <property type="evidence" value="ECO:0007669"/>
    <property type="project" value="UniProtKB-SubCell"/>
</dbReference>
<evidence type="ECO:0000256" key="9">
    <source>
        <dbReference type="RuleBase" id="RU000688"/>
    </source>
</evidence>
<dbReference type="GeneTree" id="ENSGT01110000267167"/>
<proteinExistence type="inferred from homology"/>
<keyword evidence="4 10" id="KW-1133">Transmembrane helix</keyword>
<sequence>MIYSKMLLSWYGLCWLRLGISSSLQSLVQFWISALGLRTLAVCGGSQRVIVHFPLSFGHFLQILCGCLYQCLTLKRLSELISYLRTPRNMRDLGGVGGDQSFNQSNKMNINNSTHCDNINASTRIFFMVVYSLVFLVGLLLNGFTLKVYFCRAQQQMCTVTIYLKNLAAADFLISLCLPLRIINYASSSVPVRQVYCSFGASAFYLNMYASILFMGYIAANRYLKIVHPLETHNLQTKRAAHIISALTWVFLLTMMSTYIFMALLTQNLLPSVPITVGCGILHSAQFSHFYKFIHICCAIIFLVVLVSLVILYYSTSRRLLLAQQRQQSSSSFKKFSKSRRNMLVLVIVFCVCFVPYHVVRLPYAFVEKQCSWSQLFFYLKELTVMMSVLNVCLDPLIYFIFCKAFRARLGLRSKVSSTEGETPLKNLKRRCSAEQNSPTKTNRKLSLITTMQDATTVCSGTKLPDPAPGLQD</sequence>
<dbReference type="InterPro" id="IPR000276">
    <property type="entry name" value="GPCR_Rhodpsn"/>
</dbReference>
<dbReference type="PANTHER" id="PTHR24233">
    <property type="entry name" value="P2Y PURINOCEPTOR-RELATED G-PROTEIN COUPLED RECEPTOR"/>
    <property type="match status" value="1"/>
</dbReference>
<evidence type="ECO:0000256" key="3">
    <source>
        <dbReference type="ARBA" id="ARBA00022692"/>
    </source>
</evidence>
<evidence type="ECO:0000256" key="6">
    <source>
        <dbReference type="ARBA" id="ARBA00023136"/>
    </source>
</evidence>
<evidence type="ECO:0000256" key="2">
    <source>
        <dbReference type="ARBA" id="ARBA00022475"/>
    </source>
</evidence>
<feature type="transmembrane region" description="Helical" evidence="10">
    <location>
        <begin position="162"/>
        <end position="183"/>
    </location>
</feature>
<feature type="transmembrane region" description="Helical" evidence="10">
    <location>
        <begin position="293"/>
        <end position="314"/>
    </location>
</feature>
<evidence type="ECO:0000256" key="10">
    <source>
        <dbReference type="SAM" id="Phobius"/>
    </source>
</evidence>
<dbReference type="PANTHER" id="PTHR24233:SF11">
    <property type="entry name" value="P2Y PURINOCEPTOR 14-LIKE"/>
    <property type="match status" value="1"/>
</dbReference>
<dbReference type="PRINTS" id="PR01157">
    <property type="entry name" value="P2YPURNOCPTR"/>
</dbReference>
<dbReference type="AlphaFoldDB" id="A0A3Q3MNN1"/>
<protein>
    <submittedName>
        <fullName evidence="12">P2Y purinoceptor 14-like</fullName>
    </submittedName>
</protein>
<feature type="domain" description="G-protein coupled receptors family 1 profile" evidence="11">
    <location>
        <begin position="141"/>
        <end position="399"/>
    </location>
</feature>
<keyword evidence="3 9" id="KW-0812">Transmembrane</keyword>
<keyword evidence="13" id="KW-1185">Reference proteome</keyword>
<comment type="subcellular location">
    <subcellularLocation>
        <location evidence="1">Cell membrane</location>
        <topology evidence="1">Multi-pass membrane protein</topology>
    </subcellularLocation>
</comment>
<keyword evidence="6 10" id="KW-0472">Membrane</keyword>
<feature type="transmembrane region" description="Helical" evidence="10">
    <location>
        <begin position="383"/>
        <end position="403"/>
    </location>
</feature>
<dbReference type="InParanoid" id="A0A3Q3MNN1"/>
<feature type="transmembrane region" description="Helical" evidence="10">
    <location>
        <begin position="195"/>
        <end position="220"/>
    </location>
</feature>
<evidence type="ECO:0000256" key="1">
    <source>
        <dbReference type="ARBA" id="ARBA00004651"/>
    </source>
</evidence>
<keyword evidence="5 9" id="KW-0297">G-protein coupled receptor</keyword>